<dbReference type="AlphaFoldDB" id="A0A813M3P7"/>
<comment type="caution">
    <text evidence="2">The sequence shown here is derived from an EMBL/GenBank/DDBJ whole genome shotgun (WGS) entry which is preliminary data.</text>
</comment>
<feature type="compositionally biased region" description="Polar residues" evidence="1">
    <location>
        <begin position="45"/>
        <end position="55"/>
    </location>
</feature>
<reference evidence="2" key="1">
    <citation type="submission" date="2021-02" db="EMBL/GenBank/DDBJ databases">
        <authorList>
            <person name="Nowell W R."/>
        </authorList>
    </citation>
    <scope>NUCLEOTIDE SEQUENCE</scope>
    <source>
        <strain evidence="2">Ploen Becks lab</strain>
    </source>
</reference>
<dbReference type="EMBL" id="CAJNOC010000014">
    <property type="protein sequence ID" value="CAF0705923.1"/>
    <property type="molecule type" value="Genomic_DNA"/>
</dbReference>
<evidence type="ECO:0000313" key="2">
    <source>
        <dbReference type="EMBL" id="CAF0705923.1"/>
    </source>
</evidence>
<accession>A0A813M3P7</accession>
<proteinExistence type="predicted"/>
<organism evidence="2 3">
    <name type="scientific">Brachionus calyciflorus</name>
    <dbReference type="NCBI Taxonomy" id="104777"/>
    <lineage>
        <taxon>Eukaryota</taxon>
        <taxon>Metazoa</taxon>
        <taxon>Spiralia</taxon>
        <taxon>Gnathifera</taxon>
        <taxon>Rotifera</taxon>
        <taxon>Eurotatoria</taxon>
        <taxon>Monogononta</taxon>
        <taxon>Pseudotrocha</taxon>
        <taxon>Ploima</taxon>
        <taxon>Brachionidae</taxon>
        <taxon>Brachionus</taxon>
    </lineage>
</organism>
<sequence length="95" mass="10337">MMSNRQSFVGRGGEAFSLGSGYVVRGGEVSGTWSRGGVSSKHKLNTNSNRLQTQPSKIYSSNINEISLQKGQLNAGNKKQGTFDVLNENFLLKLK</sequence>
<name>A0A813M3P7_9BILA</name>
<dbReference type="Proteomes" id="UP000663879">
    <property type="component" value="Unassembled WGS sequence"/>
</dbReference>
<evidence type="ECO:0000256" key="1">
    <source>
        <dbReference type="SAM" id="MobiDB-lite"/>
    </source>
</evidence>
<keyword evidence="3" id="KW-1185">Reference proteome</keyword>
<evidence type="ECO:0000313" key="3">
    <source>
        <dbReference type="Proteomes" id="UP000663879"/>
    </source>
</evidence>
<protein>
    <submittedName>
        <fullName evidence="2">Uncharacterized protein</fullName>
    </submittedName>
</protein>
<feature type="region of interest" description="Disordered" evidence="1">
    <location>
        <begin position="33"/>
        <end position="55"/>
    </location>
</feature>
<gene>
    <name evidence="2" type="ORF">OXX778_LOCUS303</name>
</gene>